<evidence type="ECO:0000259" key="2">
    <source>
        <dbReference type="PROSITE" id="PS51085"/>
    </source>
</evidence>
<evidence type="ECO:0000313" key="3">
    <source>
        <dbReference type="EMBL" id="MBN7795593.1"/>
    </source>
</evidence>
<comment type="caution">
    <text evidence="3">The sequence shown here is derived from an EMBL/GenBank/DDBJ whole genome shotgun (WGS) entry which is preliminary data.</text>
</comment>
<sequence length="104" mass="11192">MASRIEQGVQRGPQITLTVDGERVAAWAGESLATLLLLRDRSAFYRTRGGAPRAPFCNMGTCFECRVHVAGRGWVLACMSPAEDGMEVTTGETLPRIEVGDGAH</sequence>
<feature type="domain" description="2Fe-2S ferredoxin-type" evidence="2">
    <location>
        <begin position="13"/>
        <end position="94"/>
    </location>
</feature>
<dbReference type="Pfam" id="PF13510">
    <property type="entry name" value="Fer2_4"/>
    <property type="match status" value="1"/>
</dbReference>
<dbReference type="GO" id="GO:0051536">
    <property type="term" value="F:iron-sulfur cluster binding"/>
    <property type="evidence" value="ECO:0007669"/>
    <property type="project" value="InterPro"/>
</dbReference>
<accession>A0A939DCA7</accession>
<dbReference type="InterPro" id="IPR036010">
    <property type="entry name" value="2Fe-2S_ferredoxin-like_sf"/>
</dbReference>
<dbReference type="EMBL" id="JAFKCZ010000002">
    <property type="protein sequence ID" value="MBN7795593.1"/>
    <property type="molecule type" value="Genomic_DNA"/>
</dbReference>
<dbReference type="Gene3D" id="3.10.20.440">
    <property type="entry name" value="2Fe-2S iron-sulphur cluster binding domain, sarcosine oxidase, alpha subunit, N-terminal domain"/>
    <property type="match status" value="1"/>
</dbReference>
<dbReference type="RefSeq" id="WP_206559036.1">
    <property type="nucleotide sequence ID" value="NZ_JAFKCZ010000002.1"/>
</dbReference>
<name>A0A939DCA7_9GAMM</name>
<dbReference type="PROSITE" id="PS51085">
    <property type="entry name" value="2FE2S_FER_2"/>
    <property type="match status" value="1"/>
</dbReference>
<reference evidence="3" key="1">
    <citation type="submission" date="2021-02" db="EMBL/GenBank/DDBJ databases">
        <title>PHA producing bacteria isolated from coastal sediment in Guangdong, Shenzhen.</title>
        <authorList>
            <person name="Zheng W."/>
            <person name="Yu S."/>
            <person name="Huang Y."/>
        </authorList>
    </citation>
    <scope>NUCLEOTIDE SEQUENCE</scope>
    <source>
        <strain evidence="3">TN14-10</strain>
    </source>
</reference>
<evidence type="ECO:0000256" key="1">
    <source>
        <dbReference type="ARBA" id="ARBA00023002"/>
    </source>
</evidence>
<organism evidence="3 4">
    <name type="scientific">Parahaliea mediterranea</name>
    <dbReference type="NCBI Taxonomy" id="651086"/>
    <lineage>
        <taxon>Bacteria</taxon>
        <taxon>Pseudomonadati</taxon>
        <taxon>Pseudomonadota</taxon>
        <taxon>Gammaproteobacteria</taxon>
        <taxon>Cellvibrionales</taxon>
        <taxon>Halieaceae</taxon>
        <taxon>Parahaliea</taxon>
    </lineage>
</organism>
<protein>
    <submittedName>
        <fullName evidence="3">(2Fe-2S)-binding protein</fullName>
    </submittedName>
</protein>
<dbReference type="SUPFAM" id="SSF54292">
    <property type="entry name" value="2Fe-2S ferredoxin-like"/>
    <property type="match status" value="1"/>
</dbReference>
<keyword evidence="4" id="KW-1185">Reference proteome</keyword>
<dbReference type="AlphaFoldDB" id="A0A939DCA7"/>
<dbReference type="GO" id="GO:0016491">
    <property type="term" value="F:oxidoreductase activity"/>
    <property type="evidence" value="ECO:0007669"/>
    <property type="project" value="UniProtKB-KW"/>
</dbReference>
<proteinExistence type="predicted"/>
<dbReference type="Proteomes" id="UP000664303">
    <property type="component" value="Unassembled WGS sequence"/>
</dbReference>
<dbReference type="InterPro" id="IPR042204">
    <property type="entry name" value="2Fe-2S-bd_N"/>
</dbReference>
<dbReference type="InterPro" id="IPR001041">
    <property type="entry name" value="2Fe-2S_ferredoxin-type"/>
</dbReference>
<gene>
    <name evidence="3" type="ORF">JYP50_03255</name>
</gene>
<evidence type="ECO:0000313" key="4">
    <source>
        <dbReference type="Proteomes" id="UP000664303"/>
    </source>
</evidence>
<keyword evidence="1" id="KW-0560">Oxidoreductase</keyword>